<reference evidence="1 2" key="1">
    <citation type="journal article" date="2012" name="Genome Biol.">
        <title>Genome and low-iron response of an oceanic diatom adapted to chronic iron limitation.</title>
        <authorList>
            <person name="Lommer M."/>
            <person name="Specht M."/>
            <person name="Roy A.S."/>
            <person name="Kraemer L."/>
            <person name="Andreson R."/>
            <person name="Gutowska M.A."/>
            <person name="Wolf J."/>
            <person name="Bergner S.V."/>
            <person name="Schilhabel M.B."/>
            <person name="Klostermeier U.C."/>
            <person name="Beiko R.G."/>
            <person name="Rosenstiel P."/>
            <person name="Hippler M."/>
            <person name="Laroche J."/>
        </authorList>
    </citation>
    <scope>NUCLEOTIDE SEQUENCE [LARGE SCALE GENOMIC DNA]</scope>
    <source>
        <strain evidence="1 2">CCMP1005</strain>
    </source>
</reference>
<organism evidence="1 2">
    <name type="scientific">Thalassiosira oceanica</name>
    <name type="common">Marine diatom</name>
    <dbReference type="NCBI Taxonomy" id="159749"/>
    <lineage>
        <taxon>Eukaryota</taxon>
        <taxon>Sar</taxon>
        <taxon>Stramenopiles</taxon>
        <taxon>Ochrophyta</taxon>
        <taxon>Bacillariophyta</taxon>
        <taxon>Coscinodiscophyceae</taxon>
        <taxon>Thalassiosirophycidae</taxon>
        <taxon>Thalassiosirales</taxon>
        <taxon>Thalassiosiraceae</taxon>
        <taxon>Thalassiosira</taxon>
    </lineage>
</organism>
<gene>
    <name evidence="1" type="ORF">THAOC_37635</name>
</gene>
<protein>
    <submittedName>
        <fullName evidence="1">Uncharacterized protein</fullName>
    </submittedName>
</protein>
<dbReference type="AlphaFoldDB" id="K0QY89"/>
<evidence type="ECO:0000313" key="2">
    <source>
        <dbReference type="Proteomes" id="UP000266841"/>
    </source>
</evidence>
<dbReference type="Proteomes" id="UP000266841">
    <property type="component" value="Unassembled WGS sequence"/>
</dbReference>
<keyword evidence="2" id="KW-1185">Reference proteome</keyword>
<name>K0QY89_THAOC</name>
<accession>K0QY89</accession>
<evidence type="ECO:0000313" key="1">
    <source>
        <dbReference type="EMBL" id="EJK43878.1"/>
    </source>
</evidence>
<comment type="caution">
    <text evidence="1">The sequence shown here is derived from an EMBL/GenBank/DDBJ whole genome shotgun (WGS) entry which is preliminary data.</text>
</comment>
<sequence>MTYHLDNPSGWSLPIRTDYYTRLGVDFETCSDLCERLANHVSNVDNPYRGVDVDMNWNRCYCLFDDQPTCPQFLPSSCSAYPGDGSGPVSHSRGDPGTLPYPVVRTSSGPTEPWDGTVSTDSGVCIFIAGHQLGLGIGLPNWGPYLESLGWNYEGFPADFGYPNGQATVPLALYCQHNVASAELPPFPDESWGIHHGFCTL</sequence>
<dbReference type="EMBL" id="AGNL01050507">
    <property type="protein sequence ID" value="EJK43878.1"/>
    <property type="molecule type" value="Genomic_DNA"/>
</dbReference>
<proteinExistence type="predicted"/>